<keyword evidence="10" id="KW-0812">Transmembrane</keyword>
<dbReference type="InterPro" id="IPR017441">
    <property type="entry name" value="Protein_kinase_ATP_BS"/>
</dbReference>
<dbReference type="InterPro" id="IPR011009">
    <property type="entry name" value="Kinase-like_dom_sf"/>
</dbReference>
<evidence type="ECO:0000259" key="11">
    <source>
        <dbReference type="PROSITE" id="PS50011"/>
    </source>
</evidence>
<dbReference type="Gene3D" id="1.10.510.10">
    <property type="entry name" value="Transferase(Phosphotransferase) domain 1"/>
    <property type="match status" value="1"/>
</dbReference>
<organism evidence="12 13">
    <name type="scientific">Chaetoceros tenuissimus</name>
    <dbReference type="NCBI Taxonomy" id="426638"/>
    <lineage>
        <taxon>Eukaryota</taxon>
        <taxon>Sar</taxon>
        <taxon>Stramenopiles</taxon>
        <taxon>Ochrophyta</taxon>
        <taxon>Bacillariophyta</taxon>
        <taxon>Coscinodiscophyceae</taxon>
        <taxon>Chaetocerotophycidae</taxon>
        <taxon>Chaetocerotales</taxon>
        <taxon>Chaetocerotaceae</taxon>
        <taxon>Chaetoceros</taxon>
    </lineage>
</organism>
<evidence type="ECO:0000256" key="2">
    <source>
        <dbReference type="ARBA" id="ARBA00022527"/>
    </source>
</evidence>
<keyword evidence="3" id="KW-0808">Transferase</keyword>
<dbReference type="PROSITE" id="PS00107">
    <property type="entry name" value="PROTEIN_KINASE_ATP"/>
    <property type="match status" value="1"/>
</dbReference>
<keyword evidence="2" id="KW-0723">Serine/threonine-protein kinase</keyword>
<accession>A0AAD3D9S8</accession>
<protein>
    <recommendedName>
        <fullName evidence="1">non-specific serine/threonine protein kinase</fullName>
        <ecNumber evidence="1">2.7.11.1</ecNumber>
    </recommendedName>
</protein>
<dbReference type="GO" id="GO:0005524">
    <property type="term" value="F:ATP binding"/>
    <property type="evidence" value="ECO:0007669"/>
    <property type="project" value="UniProtKB-UniRule"/>
</dbReference>
<gene>
    <name evidence="12" type="ORF">CTEN210_15876</name>
</gene>
<dbReference type="InterPro" id="IPR000719">
    <property type="entry name" value="Prot_kinase_dom"/>
</dbReference>
<dbReference type="PROSITE" id="PS50011">
    <property type="entry name" value="PROTEIN_KINASE_DOM"/>
    <property type="match status" value="1"/>
</dbReference>
<evidence type="ECO:0000256" key="6">
    <source>
        <dbReference type="ARBA" id="ARBA00022840"/>
    </source>
</evidence>
<keyword evidence="10" id="KW-1133">Transmembrane helix</keyword>
<keyword evidence="10" id="KW-0472">Membrane</keyword>
<dbReference type="SUPFAM" id="SSF56112">
    <property type="entry name" value="Protein kinase-like (PK-like)"/>
    <property type="match status" value="1"/>
</dbReference>
<proteinExistence type="predicted"/>
<sequence>MNVLGFKTQKRHEIGKKNRVLFVMLHIFVLDFLILNREIHSALKLHGNGVDSFQNPKNSNSTSIIYSYGTRHIQNNTKLKPNEPTKRNNHWITNIKLGNWLGSGASSDTFRAVFDEPRKKKYIIKLTSDYNNKRYAKLSVRQVEALKRLAPHPSIPEILYFAESIPNPFRENLFELPSKNTNEEYYDNVGVQDLNTERLRLAKNMSVIIMEEVRATHHHMKDYTQELILPAEKIRCFFYRYFEILAYAHSRYVILIDTKFWNIMLQDGALKVFDWNLAEVVETKKQKELRTGKRPFFMCSEEEEDCDVRYDVNKVAEDQLSKFLRHDKRKSLQANKENALSKVDHDLLREMRNMMKLEGNKTYSDLPSFRWLLDNHEYFQVERSENCSLQWD</sequence>
<evidence type="ECO:0000256" key="9">
    <source>
        <dbReference type="PROSITE-ProRule" id="PRU10141"/>
    </source>
</evidence>
<evidence type="ECO:0000313" key="13">
    <source>
        <dbReference type="Proteomes" id="UP001054902"/>
    </source>
</evidence>
<comment type="catalytic activity">
    <reaction evidence="7">
        <text>L-threonyl-[protein] + ATP = O-phospho-L-threonyl-[protein] + ADP + H(+)</text>
        <dbReference type="Rhea" id="RHEA:46608"/>
        <dbReference type="Rhea" id="RHEA-COMP:11060"/>
        <dbReference type="Rhea" id="RHEA-COMP:11605"/>
        <dbReference type="ChEBI" id="CHEBI:15378"/>
        <dbReference type="ChEBI" id="CHEBI:30013"/>
        <dbReference type="ChEBI" id="CHEBI:30616"/>
        <dbReference type="ChEBI" id="CHEBI:61977"/>
        <dbReference type="ChEBI" id="CHEBI:456216"/>
        <dbReference type="EC" id="2.7.11.1"/>
    </reaction>
</comment>
<reference evidence="12 13" key="1">
    <citation type="journal article" date="2021" name="Sci. Rep.">
        <title>The genome of the diatom Chaetoceros tenuissimus carries an ancient integrated fragment of an extant virus.</title>
        <authorList>
            <person name="Hongo Y."/>
            <person name="Kimura K."/>
            <person name="Takaki Y."/>
            <person name="Yoshida Y."/>
            <person name="Baba S."/>
            <person name="Kobayashi G."/>
            <person name="Nagasaki K."/>
            <person name="Hano T."/>
            <person name="Tomaru Y."/>
        </authorList>
    </citation>
    <scope>NUCLEOTIDE SEQUENCE [LARGE SCALE GENOMIC DNA]</scope>
    <source>
        <strain evidence="12 13">NIES-3715</strain>
    </source>
</reference>
<keyword evidence="4 9" id="KW-0547">Nucleotide-binding</keyword>
<evidence type="ECO:0000313" key="12">
    <source>
        <dbReference type="EMBL" id="GFH59400.1"/>
    </source>
</evidence>
<evidence type="ECO:0000256" key="5">
    <source>
        <dbReference type="ARBA" id="ARBA00022777"/>
    </source>
</evidence>
<evidence type="ECO:0000256" key="1">
    <source>
        <dbReference type="ARBA" id="ARBA00012513"/>
    </source>
</evidence>
<feature type="transmembrane region" description="Helical" evidence="10">
    <location>
        <begin position="20"/>
        <end position="36"/>
    </location>
</feature>
<evidence type="ECO:0000256" key="4">
    <source>
        <dbReference type="ARBA" id="ARBA00022741"/>
    </source>
</evidence>
<dbReference type="Pfam" id="PF00069">
    <property type="entry name" value="Pkinase"/>
    <property type="match status" value="1"/>
</dbReference>
<dbReference type="GO" id="GO:0005634">
    <property type="term" value="C:nucleus"/>
    <property type="evidence" value="ECO:0007669"/>
    <property type="project" value="TreeGrafter"/>
</dbReference>
<evidence type="ECO:0000256" key="7">
    <source>
        <dbReference type="ARBA" id="ARBA00047899"/>
    </source>
</evidence>
<dbReference type="Proteomes" id="UP001054902">
    <property type="component" value="Unassembled WGS sequence"/>
</dbReference>
<dbReference type="InterPro" id="IPR045216">
    <property type="entry name" value="CK2_alpha"/>
</dbReference>
<evidence type="ECO:0000256" key="8">
    <source>
        <dbReference type="ARBA" id="ARBA00048679"/>
    </source>
</evidence>
<dbReference type="GO" id="GO:0051726">
    <property type="term" value="P:regulation of cell cycle"/>
    <property type="evidence" value="ECO:0007669"/>
    <property type="project" value="TreeGrafter"/>
</dbReference>
<dbReference type="GO" id="GO:0004674">
    <property type="term" value="F:protein serine/threonine kinase activity"/>
    <property type="evidence" value="ECO:0007669"/>
    <property type="project" value="UniProtKB-KW"/>
</dbReference>
<dbReference type="EC" id="2.7.11.1" evidence="1"/>
<dbReference type="EMBL" id="BLLK01000062">
    <property type="protein sequence ID" value="GFH59400.1"/>
    <property type="molecule type" value="Genomic_DNA"/>
</dbReference>
<dbReference type="GO" id="GO:0005829">
    <property type="term" value="C:cytosol"/>
    <property type="evidence" value="ECO:0007669"/>
    <property type="project" value="TreeGrafter"/>
</dbReference>
<dbReference type="AlphaFoldDB" id="A0AAD3D9S8"/>
<dbReference type="GO" id="GO:0005956">
    <property type="term" value="C:protein kinase CK2 complex"/>
    <property type="evidence" value="ECO:0007669"/>
    <property type="project" value="TreeGrafter"/>
</dbReference>
<feature type="binding site" evidence="9">
    <location>
        <position position="125"/>
    </location>
    <ligand>
        <name>ATP</name>
        <dbReference type="ChEBI" id="CHEBI:30616"/>
    </ligand>
</feature>
<comment type="catalytic activity">
    <reaction evidence="8">
        <text>L-seryl-[protein] + ATP = O-phospho-L-seryl-[protein] + ADP + H(+)</text>
        <dbReference type="Rhea" id="RHEA:17989"/>
        <dbReference type="Rhea" id="RHEA-COMP:9863"/>
        <dbReference type="Rhea" id="RHEA-COMP:11604"/>
        <dbReference type="ChEBI" id="CHEBI:15378"/>
        <dbReference type="ChEBI" id="CHEBI:29999"/>
        <dbReference type="ChEBI" id="CHEBI:30616"/>
        <dbReference type="ChEBI" id="CHEBI:83421"/>
        <dbReference type="ChEBI" id="CHEBI:456216"/>
        <dbReference type="EC" id="2.7.11.1"/>
    </reaction>
</comment>
<name>A0AAD3D9S8_9STRA</name>
<keyword evidence="13" id="KW-1185">Reference proteome</keyword>
<keyword evidence="5" id="KW-0418">Kinase</keyword>
<feature type="domain" description="Protein kinase" evidence="11">
    <location>
        <begin position="95"/>
        <end position="392"/>
    </location>
</feature>
<dbReference type="PANTHER" id="PTHR24054">
    <property type="entry name" value="CASEIN KINASE II SUBUNIT ALPHA"/>
    <property type="match status" value="1"/>
</dbReference>
<dbReference type="PANTHER" id="PTHR24054:SF0">
    <property type="entry name" value="CASEIN KINASE II SUBUNIT ALPHA"/>
    <property type="match status" value="1"/>
</dbReference>
<comment type="caution">
    <text evidence="12">The sequence shown here is derived from an EMBL/GenBank/DDBJ whole genome shotgun (WGS) entry which is preliminary data.</text>
</comment>
<evidence type="ECO:0000256" key="3">
    <source>
        <dbReference type="ARBA" id="ARBA00022679"/>
    </source>
</evidence>
<evidence type="ECO:0000256" key="10">
    <source>
        <dbReference type="SAM" id="Phobius"/>
    </source>
</evidence>
<keyword evidence="6 9" id="KW-0067">ATP-binding</keyword>